<name>A0A444PYN6_9MICO</name>
<gene>
    <name evidence="6" type="ORF">ELQ90_03080</name>
</gene>
<evidence type="ECO:0000256" key="4">
    <source>
        <dbReference type="SAM" id="MobiDB-lite"/>
    </source>
</evidence>
<evidence type="ECO:0000256" key="1">
    <source>
        <dbReference type="ARBA" id="ARBA00022612"/>
    </source>
</evidence>
<keyword evidence="7" id="KW-1185">Reference proteome</keyword>
<feature type="domain" description="Prohead serine protease" evidence="5">
    <location>
        <begin position="62"/>
        <end position="200"/>
    </location>
</feature>
<evidence type="ECO:0000313" key="6">
    <source>
        <dbReference type="EMBL" id="RWZ52933.1"/>
    </source>
</evidence>
<keyword evidence="2" id="KW-0645">Protease</keyword>
<dbReference type="GO" id="GO:0006508">
    <property type="term" value="P:proteolysis"/>
    <property type="evidence" value="ECO:0007669"/>
    <property type="project" value="UniProtKB-KW"/>
</dbReference>
<dbReference type="AlphaFoldDB" id="A0A444PYN6"/>
<dbReference type="GO" id="GO:0008233">
    <property type="term" value="F:peptidase activity"/>
    <property type="evidence" value="ECO:0007669"/>
    <property type="project" value="UniProtKB-KW"/>
</dbReference>
<feature type="compositionally biased region" description="Basic and acidic residues" evidence="4">
    <location>
        <begin position="27"/>
        <end position="38"/>
    </location>
</feature>
<dbReference type="Pfam" id="PF04586">
    <property type="entry name" value="Peptidase_S78"/>
    <property type="match status" value="1"/>
</dbReference>
<reference evidence="6 7" key="1">
    <citation type="submission" date="2018-12" db="EMBL/GenBank/DDBJ databases">
        <authorList>
            <person name="Li F."/>
        </authorList>
    </citation>
    <scope>NUCLEOTIDE SEQUENCE [LARGE SCALE GENOMIC DNA]</scope>
    <source>
        <strain evidence="6 7">11W25H-1</strain>
    </source>
</reference>
<protein>
    <recommendedName>
        <fullName evidence="5">Prohead serine protease domain-containing protein</fullName>
    </recommendedName>
</protein>
<proteinExistence type="predicted"/>
<evidence type="ECO:0000259" key="5">
    <source>
        <dbReference type="Pfam" id="PF04586"/>
    </source>
</evidence>
<evidence type="ECO:0000313" key="7">
    <source>
        <dbReference type="Proteomes" id="UP000288547"/>
    </source>
</evidence>
<accession>A0A444PYN6</accession>
<dbReference type="Proteomes" id="UP000288547">
    <property type="component" value="Unassembled WGS sequence"/>
</dbReference>
<feature type="region of interest" description="Disordered" evidence="4">
    <location>
        <begin position="1"/>
        <end position="46"/>
    </location>
</feature>
<dbReference type="OrthoDB" id="3268964at2"/>
<comment type="caution">
    <text evidence="6">The sequence shown here is derived from an EMBL/GenBank/DDBJ whole genome shotgun (WGS) entry which is preliminary data.</text>
</comment>
<feature type="compositionally biased region" description="Basic residues" evidence="4">
    <location>
        <begin position="1"/>
        <end position="26"/>
    </location>
</feature>
<dbReference type="SUPFAM" id="SSF56563">
    <property type="entry name" value="Major capsid protein gp5"/>
    <property type="match status" value="1"/>
</dbReference>
<evidence type="ECO:0000256" key="3">
    <source>
        <dbReference type="ARBA" id="ARBA00022801"/>
    </source>
</evidence>
<keyword evidence="1" id="KW-1188">Viral release from host cell</keyword>
<dbReference type="EMBL" id="RZNB01000001">
    <property type="protein sequence ID" value="RWZ52933.1"/>
    <property type="molecule type" value="Genomic_DNA"/>
</dbReference>
<dbReference type="InterPro" id="IPR054613">
    <property type="entry name" value="Peptidase_S78_dom"/>
</dbReference>
<sequence>MAHPRRGACPRGRRPTHRRPASRARRPARDRPHLDPDQGARPVTGPITFEALAPTIQLDRESRTIRGVITEFGVPTNDYRRIVLHEGALRPRQPLKRVKMLIDHDQRQPVGFMTELSSDTRNAAFKLPPGEAGDKALEDAANGLRDGLSVGIQVLDEDGAFTYDAEHNTYHVHAAELVEVSLCAIPAYQNAAVTQVAASYAAPSTEQETPTVTDTLTADDLDQRFQQQTETFERTLETRLAHLATAGPSTGPTWASFGAFVIDLAAGAEDAKTFYQELAYTGSSSADNKQGNTWIDDAIKLIEKRRKVLNTFTVEPLPAKGMTMEYLKLKSNSITVGKQAKEGDDLPTGKVVLESDSTSVDTYGGYTEVTRQVIDRANAAYLSTAFKAMDIEYAKATEGAVRDVLAAAIAKQITAGNKLSIAVDADAYDWLDLIVDAAELYDDRGYVLEGSLVSKDVFKKLLRLEDTNGNSLMRVYGQGVNQVGELDLRNIEGNLASVAFKLLPGAAAGTMSFYDPVAITTWESAGAPWQLQDENVLNLTAAFSKYGYLASASQFPDALVPVQIGAGA</sequence>
<evidence type="ECO:0000256" key="2">
    <source>
        <dbReference type="ARBA" id="ARBA00022670"/>
    </source>
</evidence>
<organism evidence="6 7">
    <name type="scientific">Labedella phragmitis</name>
    <dbReference type="NCBI Taxonomy" id="2498849"/>
    <lineage>
        <taxon>Bacteria</taxon>
        <taxon>Bacillati</taxon>
        <taxon>Actinomycetota</taxon>
        <taxon>Actinomycetes</taxon>
        <taxon>Micrococcales</taxon>
        <taxon>Microbacteriaceae</taxon>
        <taxon>Labedella</taxon>
    </lineage>
</organism>
<keyword evidence="3" id="KW-0378">Hydrolase</keyword>
<dbReference type="Pfam" id="PF25209">
    <property type="entry name" value="Phage_capsid_4"/>
    <property type="match status" value="1"/>
</dbReference>